<keyword evidence="4" id="KW-0677">Repeat</keyword>
<keyword evidence="8" id="KW-0238">DNA-binding</keyword>
<evidence type="ECO:0000313" key="17">
    <source>
        <dbReference type="EMBL" id="KAH0597359.1"/>
    </source>
</evidence>
<dbReference type="GO" id="GO:0000433">
    <property type="term" value="P:carbon catabolite repression of transcription from RNA polymerase II promoter by glucose"/>
    <property type="evidence" value="ECO:0007669"/>
    <property type="project" value="TreeGrafter"/>
</dbReference>
<dbReference type="Gene3D" id="3.30.160.60">
    <property type="entry name" value="Classic Zinc Finger"/>
    <property type="match status" value="2"/>
</dbReference>
<dbReference type="GO" id="GO:0005634">
    <property type="term" value="C:nucleus"/>
    <property type="evidence" value="ECO:0007669"/>
    <property type="project" value="UniProtKB-SubCell"/>
</dbReference>
<feature type="region of interest" description="Disordered" evidence="15">
    <location>
        <begin position="519"/>
        <end position="551"/>
    </location>
</feature>
<dbReference type="GO" id="GO:0043609">
    <property type="term" value="P:regulation of carbon utilization"/>
    <property type="evidence" value="ECO:0007669"/>
    <property type="project" value="UniProtKB-ARBA"/>
</dbReference>
<dbReference type="PANTHER" id="PTHR47428">
    <property type="entry name" value="REGULATORY PROTEIN MIG1-RELATED"/>
    <property type="match status" value="1"/>
</dbReference>
<keyword evidence="10" id="KW-0539">Nucleus</keyword>
<keyword evidence="6" id="KW-0862">Zinc</keyword>
<feature type="region of interest" description="Disordered" evidence="15">
    <location>
        <begin position="1"/>
        <end position="33"/>
    </location>
</feature>
<comment type="caution">
    <text evidence="17">The sequence shown here is derived from an EMBL/GenBank/DDBJ whole genome shotgun (WGS) entry which is preliminary data.</text>
</comment>
<dbReference type="FunFam" id="3.30.160.60:FF:000089">
    <property type="entry name" value="DNA-binding protein creA"/>
    <property type="match status" value="1"/>
</dbReference>
<dbReference type="InterPro" id="IPR013087">
    <property type="entry name" value="Znf_C2H2_type"/>
</dbReference>
<dbReference type="EMBL" id="JACEFI010000007">
    <property type="protein sequence ID" value="KAH0597359.1"/>
    <property type="molecule type" value="Genomic_DNA"/>
</dbReference>
<protein>
    <recommendedName>
        <fullName evidence="13">Carbon catabolite repressor</fullName>
    </recommendedName>
</protein>
<feature type="region of interest" description="Disordered" evidence="15">
    <location>
        <begin position="402"/>
        <end position="502"/>
    </location>
</feature>
<feature type="compositionally biased region" description="Basic residues" evidence="15">
    <location>
        <begin position="414"/>
        <end position="427"/>
    </location>
</feature>
<dbReference type="SUPFAM" id="SSF57667">
    <property type="entry name" value="beta-beta-alpha zinc fingers"/>
    <property type="match status" value="1"/>
</dbReference>
<feature type="domain" description="C2H2-type" evidence="16">
    <location>
        <begin position="253"/>
        <end position="280"/>
    </location>
</feature>
<proteinExistence type="inferred from homology"/>
<dbReference type="PROSITE" id="PS00028">
    <property type="entry name" value="ZINC_FINGER_C2H2_1"/>
    <property type="match status" value="2"/>
</dbReference>
<dbReference type="PANTHER" id="PTHR47428:SF1">
    <property type="entry name" value="REGULATORY PROTEIN MIG1-RELATED"/>
    <property type="match status" value="1"/>
</dbReference>
<gene>
    <name evidence="17" type="ORF">MHUMG1_04737</name>
</gene>
<evidence type="ECO:0000256" key="10">
    <source>
        <dbReference type="ARBA" id="ARBA00023242"/>
    </source>
</evidence>
<evidence type="ECO:0000256" key="11">
    <source>
        <dbReference type="ARBA" id="ARBA00038023"/>
    </source>
</evidence>
<evidence type="ECO:0000256" key="5">
    <source>
        <dbReference type="ARBA" id="ARBA00022771"/>
    </source>
</evidence>
<evidence type="ECO:0000256" key="1">
    <source>
        <dbReference type="ARBA" id="ARBA00004123"/>
    </source>
</evidence>
<keyword evidence="7" id="KW-0805">Transcription regulation</keyword>
<dbReference type="AlphaFoldDB" id="A0A9P8S7D4"/>
<dbReference type="PROSITE" id="PS50157">
    <property type="entry name" value="ZINC_FINGER_C2H2_2"/>
    <property type="match status" value="2"/>
</dbReference>
<dbReference type="GO" id="GO:0005737">
    <property type="term" value="C:cytoplasm"/>
    <property type="evidence" value="ECO:0007669"/>
    <property type="project" value="TreeGrafter"/>
</dbReference>
<evidence type="ECO:0000256" key="14">
    <source>
        <dbReference type="PROSITE-ProRule" id="PRU00042"/>
    </source>
</evidence>
<comment type="function">
    <text evidence="12">Involved in carbon catabolite repression. Represses the transcription of a number of genes by binding to a GC-rich region in their promoter.</text>
</comment>
<feature type="compositionally biased region" description="Basic residues" evidence="15">
    <location>
        <begin position="312"/>
        <end position="331"/>
    </location>
</feature>
<sequence length="602" mass="65542">MGVSAYQSPSRRPSRPQPSHRLPKSAEDGEKSAQVPWMPQYFHHPPVHRWVAPAPAEGWPLAPGGVSQTKGPVCWGCPKGQQVDVCPPRAAHRPRSANTELGSINPQSVRGQCFTPPQVLRWPSGASVLPPCAAAPERTPGAVLGSRLTTQDALLQPDAATWTNLYLNVAAFETNTAPPAESWHCTALDHMQRSQSAVDFTNLLNPSAQADHNSRSRQADAAMASASVTVIKPNGPLPGAQASDTTNELPRPYKCPLCDKAFHRLEHQTRHIRTHTGEKPHACQFPGCSKKFSRSDELTRHSRIHNNPNSRRGNKGQHHHNHQHHHHHHHQGLPPHMHHEGMMAPPPAPKTIRSAPTSTLASPNVSPPHSFASFAQHPHPPPMHPYNRGGDISMLAKAATQVERETLTAPPSHSARHYYGHSMHSSRGHPNGLSSYHMARSHSSEDHDDHYNGMRHAKRSRPNSPNSTAPSSPTFSHDSLSPTPDHTPIATPAHSPRLRPFSGYELPSIRNLSLHHNTTPALAPMEPHLDAPQFPPQLNAPRSNGMSLTDIISRPDGAQRKLPVPQVPKVAVQDLLSDSGYSNSGRSSTAGSLAGGDLMDRV</sequence>
<dbReference type="InterPro" id="IPR051007">
    <property type="entry name" value="creA/MIG_C2H2-ZnF"/>
</dbReference>
<name>A0A9P8S7D4_9HYPO</name>
<dbReference type="SMART" id="SM00355">
    <property type="entry name" value="ZnF_C2H2"/>
    <property type="match status" value="2"/>
</dbReference>
<evidence type="ECO:0000256" key="15">
    <source>
        <dbReference type="SAM" id="MobiDB-lite"/>
    </source>
</evidence>
<feature type="compositionally biased region" description="Low complexity" evidence="15">
    <location>
        <begin position="577"/>
        <end position="588"/>
    </location>
</feature>
<comment type="subcellular location">
    <subcellularLocation>
        <location evidence="1">Nucleus</location>
    </subcellularLocation>
</comment>
<dbReference type="Pfam" id="PF00096">
    <property type="entry name" value="zf-C2H2"/>
    <property type="match status" value="2"/>
</dbReference>
<evidence type="ECO:0000313" key="18">
    <source>
        <dbReference type="Proteomes" id="UP000764110"/>
    </source>
</evidence>
<evidence type="ECO:0000256" key="6">
    <source>
        <dbReference type="ARBA" id="ARBA00022833"/>
    </source>
</evidence>
<dbReference type="GO" id="GO:0008270">
    <property type="term" value="F:zinc ion binding"/>
    <property type="evidence" value="ECO:0007669"/>
    <property type="project" value="UniProtKB-KW"/>
</dbReference>
<evidence type="ECO:0000256" key="8">
    <source>
        <dbReference type="ARBA" id="ARBA00023125"/>
    </source>
</evidence>
<reference evidence="17 18" key="1">
    <citation type="submission" date="2020-07" db="EMBL/GenBank/DDBJ databases">
        <title>Metarhizium humberi genome.</title>
        <authorList>
            <person name="Lysoe E."/>
        </authorList>
    </citation>
    <scope>NUCLEOTIDE SEQUENCE [LARGE SCALE GENOMIC DNA]</scope>
    <source>
        <strain evidence="17 18">ESALQ1638</strain>
    </source>
</reference>
<keyword evidence="18" id="KW-1185">Reference proteome</keyword>
<evidence type="ECO:0000256" key="9">
    <source>
        <dbReference type="ARBA" id="ARBA00023163"/>
    </source>
</evidence>
<feature type="region of interest" description="Disordered" evidence="15">
    <location>
        <begin position="577"/>
        <end position="602"/>
    </location>
</feature>
<organism evidence="17 18">
    <name type="scientific">Metarhizium humberi</name>
    <dbReference type="NCBI Taxonomy" id="2596975"/>
    <lineage>
        <taxon>Eukaryota</taxon>
        <taxon>Fungi</taxon>
        <taxon>Dikarya</taxon>
        <taxon>Ascomycota</taxon>
        <taxon>Pezizomycotina</taxon>
        <taxon>Sordariomycetes</taxon>
        <taxon>Hypocreomycetidae</taxon>
        <taxon>Hypocreales</taxon>
        <taxon>Clavicipitaceae</taxon>
        <taxon>Metarhizium</taxon>
    </lineage>
</organism>
<feature type="domain" description="C2H2-type" evidence="16">
    <location>
        <begin position="281"/>
        <end position="310"/>
    </location>
</feature>
<dbReference type="FunFam" id="3.30.160.60:FF:000152">
    <property type="entry name" value="DNA-binding protein creA"/>
    <property type="match status" value="1"/>
</dbReference>
<dbReference type="Proteomes" id="UP000764110">
    <property type="component" value="Unassembled WGS sequence"/>
</dbReference>
<evidence type="ECO:0000256" key="4">
    <source>
        <dbReference type="ARBA" id="ARBA00022737"/>
    </source>
</evidence>
<evidence type="ECO:0000256" key="3">
    <source>
        <dbReference type="ARBA" id="ARBA00022723"/>
    </source>
</evidence>
<keyword evidence="5 14" id="KW-0863">Zinc-finger</keyword>
<keyword evidence="9" id="KW-0804">Transcription</keyword>
<feature type="region of interest" description="Disordered" evidence="15">
    <location>
        <begin position="286"/>
        <end position="383"/>
    </location>
</feature>
<evidence type="ECO:0000256" key="2">
    <source>
        <dbReference type="ARBA" id="ARBA00022491"/>
    </source>
</evidence>
<dbReference type="GO" id="GO:0000978">
    <property type="term" value="F:RNA polymerase II cis-regulatory region sequence-specific DNA binding"/>
    <property type="evidence" value="ECO:0007669"/>
    <property type="project" value="TreeGrafter"/>
</dbReference>
<accession>A0A9P8S7D4</accession>
<evidence type="ECO:0000256" key="12">
    <source>
        <dbReference type="ARBA" id="ARBA00054824"/>
    </source>
</evidence>
<feature type="compositionally biased region" description="Basic and acidic residues" evidence="15">
    <location>
        <begin position="442"/>
        <end position="452"/>
    </location>
</feature>
<keyword evidence="3" id="KW-0479">Metal-binding</keyword>
<comment type="similarity">
    <text evidence="11">Belongs to the creA/MIG C2H2-type zinc-finger protein family.</text>
</comment>
<evidence type="ECO:0000256" key="7">
    <source>
        <dbReference type="ARBA" id="ARBA00023015"/>
    </source>
</evidence>
<feature type="compositionally biased region" description="Low complexity" evidence="15">
    <location>
        <begin position="462"/>
        <end position="476"/>
    </location>
</feature>
<keyword evidence="2" id="KW-0678">Repressor</keyword>
<evidence type="ECO:0000256" key="13">
    <source>
        <dbReference type="ARBA" id="ARBA00077756"/>
    </source>
</evidence>
<feature type="compositionally biased region" description="Polar residues" evidence="15">
    <location>
        <begin position="354"/>
        <end position="364"/>
    </location>
</feature>
<evidence type="ECO:0000259" key="16">
    <source>
        <dbReference type="PROSITE" id="PS50157"/>
    </source>
</evidence>
<dbReference type="InterPro" id="IPR036236">
    <property type="entry name" value="Znf_C2H2_sf"/>
</dbReference>